<proteinExistence type="predicted"/>
<name>E1ZXF3_CAMFO</name>
<evidence type="ECO:0000313" key="2">
    <source>
        <dbReference type="EMBL" id="EFN74130.1"/>
    </source>
</evidence>
<gene>
    <name evidence="2" type="ORF">EAG_07938</name>
</gene>
<reference evidence="2 3" key="1">
    <citation type="journal article" date="2010" name="Science">
        <title>Genomic comparison of the ants Camponotus floridanus and Harpegnathos saltator.</title>
        <authorList>
            <person name="Bonasio R."/>
            <person name="Zhang G."/>
            <person name="Ye C."/>
            <person name="Mutti N.S."/>
            <person name="Fang X."/>
            <person name="Qin N."/>
            <person name="Donahue G."/>
            <person name="Yang P."/>
            <person name="Li Q."/>
            <person name="Li C."/>
            <person name="Zhang P."/>
            <person name="Huang Z."/>
            <person name="Berger S.L."/>
            <person name="Reinberg D."/>
            <person name="Wang J."/>
            <person name="Liebig J."/>
        </authorList>
    </citation>
    <scope>NUCLEOTIDE SEQUENCE [LARGE SCALE GENOMIC DNA]</scope>
    <source>
        <strain evidence="3">C129</strain>
    </source>
</reference>
<dbReference type="AlphaFoldDB" id="E1ZXF3"/>
<keyword evidence="3" id="KW-1185">Reference proteome</keyword>
<dbReference type="EMBL" id="GL435038">
    <property type="protein sequence ID" value="EFN74130.1"/>
    <property type="molecule type" value="Genomic_DNA"/>
</dbReference>
<sequence>MSDAIYALALSHHESDDYCCRLPRRVGTFDSPSPSSRSCPPRPSASRDPRRIRRRRGLKGRRINGPSSRIRGGGSDLAKMSRVHPFRRLLLIELEAMRQR</sequence>
<dbReference type="InParanoid" id="E1ZXF3"/>
<dbReference type="Proteomes" id="UP000000311">
    <property type="component" value="Unassembled WGS sequence"/>
</dbReference>
<accession>E1ZXF3</accession>
<feature type="compositionally biased region" description="Basic residues" evidence="1">
    <location>
        <begin position="50"/>
        <end position="62"/>
    </location>
</feature>
<feature type="region of interest" description="Disordered" evidence="1">
    <location>
        <begin position="28"/>
        <end position="77"/>
    </location>
</feature>
<protein>
    <submittedName>
        <fullName evidence="2">Uncharacterized protein</fullName>
    </submittedName>
</protein>
<evidence type="ECO:0000313" key="3">
    <source>
        <dbReference type="Proteomes" id="UP000000311"/>
    </source>
</evidence>
<evidence type="ECO:0000256" key="1">
    <source>
        <dbReference type="SAM" id="MobiDB-lite"/>
    </source>
</evidence>
<organism evidence="3">
    <name type="scientific">Camponotus floridanus</name>
    <name type="common">Florida carpenter ant</name>
    <dbReference type="NCBI Taxonomy" id="104421"/>
    <lineage>
        <taxon>Eukaryota</taxon>
        <taxon>Metazoa</taxon>
        <taxon>Ecdysozoa</taxon>
        <taxon>Arthropoda</taxon>
        <taxon>Hexapoda</taxon>
        <taxon>Insecta</taxon>
        <taxon>Pterygota</taxon>
        <taxon>Neoptera</taxon>
        <taxon>Endopterygota</taxon>
        <taxon>Hymenoptera</taxon>
        <taxon>Apocrita</taxon>
        <taxon>Aculeata</taxon>
        <taxon>Formicoidea</taxon>
        <taxon>Formicidae</taxon>
        <taxon>Formicinae</taxon>
        <taxon>Camponotus</taxon>
    </lineage>
</organism>